<accession>A0A378INX5</accession>
<dbReference type="PANTHER" id="PTHR43827:SF8">
    <property type="entry name" value="ALDO_KETO REDUCTASE FAMILY PROTEIN"/>
    <property type="match status" value="1"/>
</dbReference>
<dbReference type="GO" id="GO:0016491">
    <property type="term" value="F:oxidoreductase activity"/>
    <property type="evidence" value="ECO:0007669"/>
    <property type="project" value="UniProtKB-KW"/>
</dbReference>
<dbReference type="RefSeq" id="WP_115174223.1">
    <property type="nucleotide sequence ID" value="NZ_UGNY01000001.1"/>
</dbReference>
<gene>
    <name evidence="2" type="primary">ytbE</name>
    <name evidence="2" type="ORF">NCTC11978_00095</name>
</gene>
<organism evidence="2 3">
    <name type="scientific">Legionella feeleii</name>
    <dbReference type="NCBI Taxonomy" id="453"/>
    <lineage>
        <taxon>Bacteria</taxon>
        <taxon>Pseudomonadati</taxon>
        <taxon>Pseudomonadota</taxon>
        <taxon>Gammaproteobacteria</taxon>
        <taxon>Legionellales</taxon>
        <taxon>Legionellaceae</taxon>
        <taxon>Legionella</taxon>
    </lineage>
</organism>
<dbReference type="InterPro" id="IPR036812">
    <property type="entry name" value="NAD(P)_OxRdtase_dom_sf"/>
</dbReference>
<dbReference type="CDD" id="cd19071">
    <property type="entry name" value="AKR_AKR1-5-like"/>
    <property type="match status" value="1"/>
</dbReference>
<dbReference type="PRINTS" id="PR00069">
    <property type="entry name" value="ALDKETRDTASE"/>
</dbReference>
<dbReference type="EC" id="1.-.-.-" evidence="2"/>
<feature type="domain" description="NADP-dependent oxidoreductase" evidence="1">
    <location>
        <begin position="25"/>
        <end position="282"/>
    </location>
</feature>
<dbReference type="Gene3D" id="3.20.20.100">
    <property type="entry name" value="NADP-dependent oxidoreductase domain"/>
    <property type="match status" value="1"/>
</dbReference>
<name>A0A378INX5_9GAMM</name>
<reference evidence="2 3" key="1">
    <citation type="submission" date="2018-06" db="EMBL/GenBank/DDBJ databases">
        <authorList>
            <consortium name="Pathogen Informatics"/>
            <person name="Doyle S."/>
        </authorList>
    </citation>
    <scope>NUCLEOTIDE SEQUENCE [LARGE SCALE GENOMIC DNA]</scope>
    <source>
        <strain evidence="2 3">NCTC11978</strain>
    </source>
</reference>
<evidence type="ECO:0000259" key="1">
    <source>
        <dbReference type="Pfam" id="PF00248"/>
    </source>
</evidence>
<protein>
    <submittedName>
        <fullName evidence="2">D-xylose reductase III</fullName>
        <ecNumber evidence="2">1.-.-.-</ecNumber>
    </submittedName>
</protein>
<evidence type="ECO:0000313" key="2">
    <source>
        <dbReference type="EMBL" id="STX36947.1"/>
    </source>
</evidence>
<dbReference type="InterPro" id="IPR023210">
    <property type="entry name" value="NADP_OxRdtase_dom"/>
</dbReference>
<keyword evidence="2" id="KW-0560">Oxidoreductase</keyword>
<sequence>MSGEKGEHKQDSQIVPAFLYGTAWKEEATENLVITALKTGFTGIDTANQRKHYYEEGVGKAIQVFLAGSEKTRQDLFLQTKFTFADGQDHRKPYNEMDSYELQVQQSFRSSLEHLQTDYIDSYILHGPLFSDSLSTGDWEVWHAMETLWRAKKIKFLGISNVTLKQLEEFYTCSTVKPTFVQNRCFAVKQWVKGIRAFCREHGLIYQGFSLLTANYQYFSQPWLRSIAQKYQKNMAQLIFRFALQMKMLPLTGTADQQHMREDLAIGDFTLSVDELEQIENVALL</sequence>
<proteinExistence type="predicted"/>
<dbReference type="AlphaFoldDB" id="A0A378INX5"/>
<dbReference type="Pfam" id="PF00248">
    <property type="entry name" value="Aldo_ket_red"/>
    <property type="match status" value="1"/>
</dbReference>
<dbReference type="InterPro" id="IPR020471">
    <property type="entry name" value="AKR"/>
</dbReference>
<dbReference type="PANTHER" id="PTHR43827">
    <property type="entry name" value="2,5-DIKETO-D-GLUCONIC ACID REDUCTASE"/>
    <property type="match status" value="1"/>
</dbReference>
<dbReference type="Proteomes" id="UP000254033">
    <property type="component" value="Unassembled WGS sequence"/>
</dbReference>
<evidence type="ECO:0000313" key="3">
    <source>
        <dbReference type="Proteomes" id="UP000254033"/>
    </source>
</evidence>
<dbReference type="EMBL" id="UGNY01000001">
    <property type="protein sequence ID" value="STX36947.1"/>
    <property type="molecule type" value="Genomic_DNA"/>
</dbReference>
<dbReference type="SUPFAM" id="SSF51430">
    <property type="entry name" value="NAD(P)-linked oxidoreductase"/>
    <property type="match status" value="1"/>
</dbReference>